<feature type="compositionally biased region" description="Basic and acidic residues" evidence="1">
    <location>
        <begin position="547"/>
        <end position="562"/>
    </location>
</feature>
<proteinExistence type="predicted"/>
<organism evidence="2 3">
    <name type="scientific">Aaosphaeria arxii CBS 175.79</name>
    <dbReference type="NCBI Taxonomy" id="1450172"/>
    <lineage>
        <taxon>Eukaryota</taxon>
        <taxon>Fungi</taxon>
        <taxon>Dikarya</taxon>
        <taxon>Ascomycota</taxon>
        <taxon>Pezizomycotina</taxon>
        <taxon>Dothideomycetes</taxon>
        <taxon>Pleosporomycetidae</taxon>
        <taxon>Pleosporales</taxon>
        <taxon>Pleosporales incertae sedis</taxon>
        <taxon>Aaosphaeria</taxon>
    </lineage>
</organism>
<dbReference type="OrthoDB" id="5323870at2759"/>
<reference evidence="2" key="1">
    <citation type="journal article" date="2020" name="Stud. Mycol.">
        <title>101 Dothideomycetes genomes: a test case for predicting lifestyles and emergence of pathogens.</title>
        <authorList>
            <person name="Haridas S."/>
            <person name="Albert R."/>
            <person name="Binder M."/>
            <person name="Bloem J."/>
            <person name="Labutti K."/>
            <person name="Salamov A."/>
            <person name="Andreopoulos B."/>
            <person name="Baker S."/>
            <person name="Barry K."/>
            <person name="Bills G."/>
            <person name="Bluhm B."/>
            <person name="Cannon C."/>
            <person name="Castanera R."/>
            <person name="Culley D."/>
            <person name="Daum C."/>
            <person name="Ezra D."/>
            <person name="Gonzalez J."/>
            <person name="Henrissat B."/>
            <person name="Kuo A."/>
            <person name="Liang C."/>
            <person name="Lipzen A."/>
            <person name="Lutzoni F."/>
            <person name="Magnuson J."/>
            <person name="Mondo S."/>
            <person name="Nolan M."/>
            <person name="Ohm R."/>
            <person name="Pangilinan J."/>
            <person name="Park H.-J."/>
            <person name="Ramirez L."/>
            <person name="Alfaro M."/>
            <person name="Sun H."/>
            <person name="Tritt A."/>
            <person name="Yoshinaga Y."/>
            <person name="Zwiers L.-H."/>
            <person name="Turgeon B."/>
            <person name="Goodwin S."/>
            <person name="Spatafora J."/>
            <person name="Crous P."/>
            <person name="Grigoriev I."/>
        </authorList>
    </citation>
    <scope>NUCLEOTIDE SEQUENCE</scope>
    <source>
        <strain evidence="2">CBS 175.79</strain>
    </source>
</reference>
<evidence type="ECO:0000256" key="1">
    <source>
        <dbReference type="SAM" id="MobiDB-lite"/>
    </source>
</evidence>
<feature type="compositionally biased region" description="Acidic residues" evidence="1">
    <location>
        <begin position="180"/>
        <end position="191"/>
    </location>
</feature>
<feature type="region of interest" description="Disordered" evidence="1">
    <location>
        <begin position="376"/>
        <end position="437"/>
    </location>
</feature>
<dbReference type="InterPro" id="IPR015943">
    <property type="entry name" value="WD40/YVTN_repeat-like_dom_sf"/>
</dbReference>
<feature type="region of interest" description="Disordered" evidence="1">
    <location>
        <begin position="174"/>
        <end position="213"/>
    </location>
</feature>
<feature type="compositionally biased region" description="Acidic residues" evidence="1">
    <location>
        <begin position="52"/>
        <end position="62"/>
    </location>
</feature>
<evidence type="ECO:0000313" key="3">
    <source>
        <dbReference type="Proteomes" id="UP000799778"/>
    </source>
</evidence>
<gene>
    <name evidence="2" type="ORF">BU24DRAFT_288907</name>
</gene>
<feature type="region of interest" description="Disordered" evidence="1">
    <location>
        <begin position="32"/>
        <end position="64"/>
    </location>
</feature>
<feature type="region of interest" description="Disordered" evidence="1">
    <location>
        <begin position="537"/>
        <end position="563"/>
    </location>
</feature>
<name>A0A6A5XFY5_9PLEO</name>
<sequence>MAPRSRCTAMKRALAYFGEVDARSRSDAIMIIDSDDDEPPAKTEAQAPPPAEFEEEEEELDPEQPYPSIVQQVRLSLNTEVLHIGVPQIPAVSSLRPADTIPAIFGDKMVFTVACADYSVRVVTLPLSPPSNAAKEAPAKTASQFGESIIKIPTHAGHQSIPRGVAMTWTTRAEPRPDTQDQEMDVDDDETQGAGKRKKAASGRHGQSLSAEDGKSEGWDLLVASHSIDVGGLIKIYRFQLTETGVAIKNPVVPYQVVKLRTPPSTIAFNTAQWPKRRHSQLLIADATGTARIYDPFAVKHRKGQTSAEVELGAYIALFRSTYDRTQSSLPTPPILAARKPIIDAVWTSDGHGIFALLGDGEWGVWDIEASTLNQRRDPSDFSSRGFVGSSEDRSSGSEPSPKRSARGNLVPMTPNTRRTKQQSLFSSTTTSSSAPIHGSLSIASLPSSEGGVPIDSVLIEYGVDVYRISNLAQFTTRSASGSSSTSPHKLQGLNLLGESLVSAAQFDLSVEEARKAIPRDVLIATDHRLIILTNTKQPLDGNQDPTLDKEQAEEKEARRTDQALLAQGELDIGGMGRLLEDMEGSGSRSLALGNPRKVLFASSTS</sequence>
<keyword evidence="3" id="KW-1185">Reference proteome</keyword>
<dbReference type="EMBL" id="ML978074">
    <property type="protein sequence ID" value="KAF2011769.1"/>
    <property type="molecule type" value="Genomic_DNA"/>
</dbReference>
<dbReference type="Proteomes" id="UP000799778">
    <property type="component" value="Unassembled WGS sequence"/>
</dbReference>
<accession>A0A6A5XFY5</accession>
<feature type="compositionally biased region" description="Polar residues" evidence="1">
    <location>
        <begin position="414"/>
        <end position="426"/>
    </location>
</feature>
<dbReference type="AlphaFoldDB" id="A0A6A5XFY5"/>
<protein>
    <submittedName>
        <fullName evidence="2">Uncharacterized protein</fullName>
    </submittedName>
</protein>
<dbReference type="Gene3D" id="2.130.10.10">
    <property type="entry name" value="YVTN repeat-like/Quinoprotein amine dehydrogenase"/>
    <property type="match status" value="1"/>
</dbReference>
<dbReference type="RefSeq" id="XP_033380108.1">
    <property type="nucleotide sequence ID" value="XM_033522806.1"/>
</dbReference>
<dbReference type="GeneID" id="54280203"/>
<evidence type="ECO:0000313" key="2">
    <source>
        <dbReference type="EMBL" id="KAF2011769.1"/>
    </source>
</evidence>